<evidence type="ECO:0000256" key="1">
    <source>
        <dbReference type="SAM" id="Phobius"/>
    </source>
</evidence>
<dbReference type="PaxDb" id="67767-A0A0J7KPZ5"/>
<gene>
    <name evidence="2" type="ORF">RF55_7587</name>
</gene>
<accession>A0A0J7KPZ5</accession>
<evidence type="ECO:0000313" key="3">
    <source>
        <dbReference type="Proteomes" id="UP000036403"/>
    </source>
</evidence>
<feature type="transmembrane region" description="Helical" evidence="1">
    <location>
        <begin position="71"/>
        <end position="89"/>
    </location>
</feature>
<dbReference type="STRING" id="67767.A0A0J7KPZ5"/>
<dbReference type="OrthoDB" id="10261550at2759"/>
<keyword evidence="1" id="KW-0472">Membrane</keyword>
<proteinExistence type="predicted"/>
<feature type="transmembrane region" description="Helical" evidence="1">
    <location>
        <begin position="101"/>
        <end position="121"/>
    </location>
</feature>
<protein>
    <submittedName>
        <fullName evidence="2">Adenylate cyclase type 3</fullName>
    </submittedName>
</protein>
<evidence type="ECO:0000313" key="2">
    <source>
        <dbReference type="EMBL" id="KMQ92427.1"/>
    </source>
</evidence>
<dbReference type="AlphaFoldDB" id="A0A0J7KPZ5"/>
<feature type="transmembrane region" description="Helical" evidence="1">
    <location>
        <begin position="157"/>
        <end position="178"/>
    </location>
</feature>
<comment type="caution">
    <text evidence="2">The sequence shown here is derived from an EMBL/GenBank/DDBJ whole genome shotgun (WGS) entry which is preliminary data.</text>
</comment>
<sequence length="189" mass="21102">MSQRQETTTNEESYLNCGRPSNLFKTSFSSVRLEKLYRASSLQQRRGGLTCFLMSAILYGVYAVSMPDAELLARSVTAVFLSLNIGLLIWAERGTKARNSLWSVVPCIVGQMWIVHLPAQLFLKSAKVTPRDSLGWMLLLLYLLFASLPLKLCRCTLLALSSVLIYFFAVIGLSSATLEDLKMQPIDVL</sequence>
<feature type="transmembrane region" description="Helical" evidence="1">
    <location>
        <begin position="133"/>
        <end position="150"/>
    </location>
</feature>
<keyword evidence="3" id="KW-1185">Reference proteome</keyword>
<name>A0A0J7KPZ5_LASNI</name>
<reference evidence="2 3" key="1">
    <citation type="submission" date="2015-04" db="EMBL/GenBank/DDBJ databases">
        <title>Lasius niger genome sequencing.</title>
        <authorList>
            <person name="Konorov E.A."/>
            <person name="Nikitin M.A."/>
            <person name="Kirill M.V."/>
            <person name="Chang P."/>
        </authorList>
    </citation>
    <scope>NUCLEOTIDE SEQUENCE [LARGE SCALE GENOMIC DNA]</scope>
    <source>
        <tissue evidence="2">Whole</tissue>
    </source>
</reference>
<feature type="transmembrane region" description="Helical" evidence="1">
    <location>
        <begin position="47"/>
        <end position="65"/>
    </location>
</feature>
<dbReference type="Proteomes" id="UP000036403">
    <property type="component" value="Unassembled WGS sequence"/>
</dbReference>
<dbReference type="EMBL" id="LBMM01004427">
    <property type="protein sequence ID" value="KMQ92427.1"/>
    <property type="molecule type" value="Genomic_DNA"/>
</dbReference>
<organism evidence="2 3">
    <name type="scientific">Lasius niger</name>
    <name type="common">Black garden ant</name>
    <dbReference type="NCBI Taxonomy" id="67767"/>
    <lineage>
        <taxon>Eukaryota</taxon>
        <taxon>Metazoa</taxon>
        <taxon>Ecdysozoa</taxon>
        <taxon>Arthropoda</taxon>
        <taxon>Hexapoda</taxon>
        <taxon>Insecta</taxon>
        <taxon>Pterygota</taxon>
        <taxon>Neoptera</taxon>
        <taxon>Endopterygota</taxon>
        <taxon>Hymenoptera</taxon>
        <taxon>Apocrita</taxon>
        <taxon>Aculeata</taxon>
        <taxon>Formicoidea</taxon>
        <taxon>Formicidae</taxon>
        <taxon>Formicinae</taxon>
        <taxon>Lasius</taxon>
        <taxon>Lasius</taxon>
    </lineage>
</organism>
<feature type="non-terminal residue" evidence="2">
    <location>
        <position position="189"/>
    </location>
</feature>
<keyword evidence="1" id="KW-1133">Transmembrane helix</keyword>
<keyword evidence="1" id="KW-0812">Transmembrane</keyword>